<sequence>MDRNDVLEFLAEAREFLSAIETELLHFEKLANSSKEADRATLDTLFRHFHTIKGSSGFFGLSGVVKIAHAAENLLDFLRVHPELQDVETLELLMEAHDILRELIDTEETNPGDGDLHNPNHWDFLAELNSKNESVRNQTSGASEEVKLTQITAEEFGLFLKPAASSPEENEEFGLFPIQTKEEPKEEEFGLFAPAQKEEPAPIQQPLSQSTTKQAQKKDLRIDTDKLDSLLDIVGEIVIAEPMVTNHPDLAHLTLDNFHKTASQLKKLVRNLQEITLSLRMVPIAGVFSRMERLVRDTSKKTGKQVVLLISGGETEIDKSIVEEIYDPLVHILRNAIDHGLESTEDRKEAGKDPVGKIYLEAMQSGKEVWISASDDGKGLDREKIINKAVKQGLTSHSLTSEMTDKEVWDFLFQPGFSTANEVTDLSGRGVGLDVVRKNVSALKGFVDVQSSPGQGTTFLIRVPLTLAIIEGMVMKKGDGFFIIPSIDIRETFYISIDQFSELYKNNRMFPYRNTMIPIADLDLLFGNDSSLGSPDSPKETYVIVAEYEDKKLGIVFDQILGNQSIVIKPISPVFKNINGLAGCTILGNGQAGLILDVRKLISIYFHQQDARNFV</sequence>
<dbReference type="AlphaFoldDB" id="A0A4R9LY45"/>
<evidence type="ECO:0000256" key="12">
    <source>
        <dbReference type="PROSITE-ProRule" id="PRU00110"/>
    </source>
</evidence>
<dbReference type="InterPro" id="IPR036890">
    <property type="entry name" value="HATPase_C_sf"/>
</dbReference>
<dbReference type="Gene3D" id="1.20.120.160">
    <property type="entry name" value="HPT domain"/>
    <property type="match status" value="1"/>
</dbReference>
<evidence type="ECO:0000256" key="3">
    <source>
        <dbReference type="ARBA" id="ARBA00021495"/>
    </source>
</evidence>
<feature type="compositionally biased region" description="Polar residues" evidence="13">
    <location>
        <begin position="205"/>
        <end position="214"/>
    </location>
</feature>
<dbReference type="PROSITE" id="PS50109">
    <property type="entry name" value="HIS_KIN"/>
    <property type="match status" value="1"/>
</dbReference>
<comment type="caution">
    <text evidence="17">The sequence shown here is derived from an EMBL/GenBank/DDBJ whole genome shotgun (WGS) entry which is preliminary data.</text>
</comment>
<dbReference type="InterPro" id="IPR036641">
    <property type="entry name" value="HPT_dom_sf"/>
</dbReference>
<keyword evidence="4" id="KW-0145">Chemotaxis</keyword>
<dbReference type="SUPFAM" id="SSF50341">
    <property type="entry name" value="CheW-like"/>
    <property type="match status" value="1"/>
</dbReference>
<feature type="modified residue" description="Phosphohistidine" evidence="12">
    <location>
        <position position="50"/>
    </location>
</feature>
<comment type="function">
    <text evidence="11">Involved in the transmission of sensory signals from the chemoreceptors to the flagellar motors. CheA is autophosphorylated; it can transfer its phosphate group to either CheB or CheY.</text>
</comment>
<accession>A0A4R9LY45</accession>
<dbReference type="SMART" id="SM00260">
    <property type="entry name" value="CheW"/>
    <property type="match status" value="1"/>
</dbReference>
<dbReference type="PROSITE" id="PS50851">
    <property type="entry name" value="CHEW"/>
    <property type="match status" value="1"/>
</dbReference>
<dbReference type="PRINTS" id="PR00344">
    <property type="entry name" value="BCTRLSENSOR"/>
</dbReference>
<evidence type="ECO:0000256" key="5">
    <source>
        <dbReference type="ARBA" id="ARBA00022553"/>
    </source>
</evidence>
<dbReference type="SMART" id="SM01231">
    <property type="entry name" value="H-kinase_dim"/>
    <property type="match status" value="1"/>
</dbReference>
<evidence type="ECO:0000256" key="8">
    <source>
        <dbReference type="ARBA" id="ARBA00022777"/>
    </source>
</evidence>
<evidence type="ECO:0000256" key="10">
    <source>
        <dbReference type="ARBA" id="ARBA00023012"/>
    </source>
</evidence>
<dbReference type="GO" id="GO:0005737">
    <property type="term" value="C:cytoplasm"/>
    <property type="evidence" value="ECO:0007669"/>
    <property type="project" value="InterPro"/>
</dbReference>
<proteinExistence type="predicted"/>
<organism evidence="17 18">
    <name type="scientific">Leptospira idonii</name>
    <dbReference type="NCBI Taxonomy" id="1193500"/>
    <lineage>
        <taxon>Bacteria</taxon>
        <taxon>Pseudomonadati</taxon>
        <taxon>Spirochaetota</taxon>
        <taxon>Spirochaetia</taxon>
        <taxon>Leptospirales</taxon>
        <taxon>Leptospiraceae</taxon>
        <taxon>Leptospira</taxon>
    </lineage>
</organism>
<dbReference type="Pfam" id="PF02518">
    <property type="entry name" value="HATPase_c"/>
    <property type="match status" value="1"/>
</dbReference>
<keyword evidence="9" id="KW-0067">ATP-binding</keyword>
<dbReference type="Pfam" id="PF01627">
    <property type="entry name" value="Hpt"/>
    <property type="match status" value="1"/>
</dbReference>
<dbReference type="SUPFAM" id="SSF47384">
    <property type="entry name" value="Homodimeric domain of signal transducing histidine kinase"/>
    <property type="match status" value="1"/>
</dbReference>
<dbReference type="Gene3D" id="1.10.287.560">
    <property type="entry name" value="Histidine kinase CheA-like, homodimeric domain"/>
    <property type="match status" value="1"/>
</dbReference>
<evidence type="ECO:0000259" key="15">
    <source>
        <dbReference type="PROSITE" id="PS50851"/>
    </source>
</evidence>
<dbReference type="PROSITE" id="PS50894">
    <property type="entry name" value="HPT"/>
    <property type="match status" value="1"/>
</dbReference>
<evidence type="ECO:0000313" key="18">
    <source>
        <dbReference type="Proteomes" id="UP000298058"/>
    </source>
</evidence>
<evidence type="ECO:0000259" key="16">
    <source>
        <dbReference type="PROSITE" id="PS50894"/>
    </source>
</evidence>
<feature type="domain" description="Histidine kinase" evidence="14">
    <location>
        <begin position="262"/>
        <end position="467"/>
    </location>
</feature>
<dbReference type="InterPro" id="IPR036061">
    <property type="entry name" value="CheW-like_dom_sf"/>
</dbReference>
<evidence type="ECO:0000313" key="17">
    <source>
        <dbReference type="EMBL" id="TGN19274.1"/>
    </source>
</evidence>
<dbReference type="InterPro" id="IPR005467">
    <property type="entry name" value="His_kinase_dom"/>
</dbReference>
<dbReference type="SMART" id="SM00387">
    <property type="entry name" value="HATPase_c"/>
    <property type="match status" value="1"/>
</dbReference>
<dbReference type="Pfam" id="PF02895">
    <property type="entry name" value="H-kinase_dim"/>
    <property type="match status" value="1"/>
</dbReference>
<evidence type="ECO:0000256" key="1">
    <source>
        <dbReference type="ARBA" id="ARBA00000085"/>
    </source>
</evidence>
<dbReference type="InterPro" id="IPR002545">
    <property type="entry name" value="CheW-lke_dom"/>
</dbReference>
<dbReference type="GO" id="GO:0000155">
    <property type="term" value="F:phosphorelay sensor kinase activity"/>
    <property type="evidence" value="ECO:0007669"/>
    <property type="project" value="InterPro"/>
</dbReference>
<evidence type="ECO:0000259" key="14">
    <source>
        <dbReference type="PROSITE" id="PS50109"/>
    </source>
</evidence>
<feature type="domain" description="HPt" evidence="16">
    <location>
        <begin position="1"/>
        <end position="107"/>
    </location>
</feature>
<feature type="domain" description="CheW-like" evidence="15">
    <location>
        <begin position="469"/>
        <end position="607"/>
    </location>
</feature>
<dbReference type="SMART" id="SM00073">
    <property type="entry name" value="HPT"/>
    <property type="match status" value="1"/>
</dbReference>
<dbReference type="Gene3D" id="2.30.30.40">
    <property type="entry name" value="SH3 Domains"/>
    <property type="match status" value="1"/>
</dbReference>
<keyword evidence="7" id="KW-0547">Nucleotide-binding</keyword>
<dbReference type="InterPro" id="IPR004105">
    <property type="entry name" value="CheA-like_dim"/>
</dbReference>
<evidence type="ECO:0000256" key="4">
    <source>
        <dbReference type="ARBA" id="ARBA00022500"/>
    </source>
</evidence>
<dbReference type="InterPro" id="IPR051315">
    <property type="entry name" value="Bact_Chemotaxis_CheA"/>
</dbReference>
<feature type="region of interest" description="Disordered" evidence="13">
    <location>
        <begin position="197"/>
        <end position="219"/>
    </location>
</feature>
<evidence type="ECO:0000256" key="9">
    <source>
        <dbReference type="ARBA" id="ARBA00022840"/>
    </source>
</evidence>
<dbReference type="InterPro" id="IPR004358">
    <property type="entry name" value="Sig_transdc_His_kin-like_C"/>
</dbReference>
<dbReference type="EC" id="2.7.13.3" evidence="2"/>
<dbReference type="PANTHER" id="PTHR43395:SF10">
    <property type="entry name" value="CHEMOTAXIS PROTEIN CHEA"/>
    <property type="match status" value="1"/>
</dbReference>
<gene>
    <name evidence="17" type="ORF">EHS15_09715</name>
</gene>
<evidence type="ECO:0000256" key="7">
    <source>
        <dbReference type="ARBA" id="ARBA00022741"/>
    </source>
</evidence>
<dbReference type="PANTHER" id="PTHR43395">
    <property type="entry name" value="SENSOR HISTIDINE KINASE CHEA"/>
    <property type="match status" value="1"/>
</dbReference>
<dbReference type="GO" id="GO:0006935">
    <property type="term" value="P:chemotaxis"/>
    <property type="evidence" value="ECO:0007669"/>
    <property type="project" value="UniProtKB-KW"/>
</dbReference>
<dbReference type="InterPro" id="IPR037006">
    <property type="entry name" value="CheA-like_homodim_sf"/>
</dbReference>
<evidence type="ECO:0000256" key="6">
    <source>
        <dbReference type="ARBA" id="ARBA00022679"/>
    </source>
</evidence>
<dbReference type="SUPFAM" id="SSF47226">
    <property type="entry name" value="Histidine-containing phosphotransfer domain, HPT domain"/>
    <property type="match status" value="1"/>
</dbReference>
<dbReference type="Proteomes" id="UP000298058">
    <property type="component" value="Unassembled WGS sequence"/>
</dbReference>
<dbReference type="OrthoDB" id="9803176at2"/>
<dbReference type="Gene3D" id="3.30.565.10">
    <property type="entry name" value="Histidine kinase-like ATPase, C-terminal domain"/>
    <property type="match status" value="1"/>
</dbReference>
<dbReference type="GO" id="GO:0005524">
    <property type="term" value="F:ATP binding"/>
    <property type="evidence" value="ECO:0007669"/>
    <property type="project" value="UniProtKB-KW"/>
</dbReference>
<comment type="catalytic activity">
    <reaction evidence="1">
        <text>ATP + protein L-histidine = ADP + protein N-phospho-L-histidine.</text>
        <dbReference type="EC" id="2.7.13.3"/>
    </reaction>
</comment>
<name>A0A4R9LY45_9LEPT</name>
<dbReference type="EMBL" id="RQHW01000033">
    <property type="protein sequence ID" value="TGN19274.1"/>
    <property type="molecule type" value="Genomic_DNA"/>
</dbReference>
<dbReference type="InterPro" id="IPR008207">
    <property type="entry name" value="Sig_transdc_His_kin_Hpt_dom"/>
</dbReference>
<dbReference type="Pfam" id="PF01584">
    <property type="entry name" value="CheW"/>
    <property type="match status" value="1"/>
</dbReference>
<protein>
    <recommendedName>
        <fullName evidence="3">Chemotaxis protein CheA</fullName>
        <ecNumber evidence="2">2.7.13.3</ecNumber>
    </recommendedName>
</protein>
<reference evidence="17" key="1">
    <citation type="journal article" date="2019" name="PLoS Negl. Trop. Dis.">
        <title>Revisiting the worldwide diversity of Leptospira species in the environment.</title>
        <authorList>
            <person name="Vincent A.T."/>
            <person name="Schiettekatte O."/>
            <person name="Bourhy P."/>
            <person name="Veyrier F.J."/>
            <person name="Picardeau M."/>
        </authorList>
    </citation>
    <scope>NUCLEOTIDE SEQUENCE [LARGE SCALE GENOMIC DNA]</scope>
    <source>
        <strain evidence="17">201300427</strain>
    </source>
</reference>
<dbReference type="CDD" id="cd00088">
    <property type="entry name" value="HPT"/>
    <property type="match status" value="1"/>
</dbReference>
<dbReference type="InterPro" id="IPR036097">
    <property type="entry name" value="HisK_dim/P_sf"/>
</dbReference>
<dbReference type="FunFam" id="3.30.565.10:FF:000016">
    <property type="entry name" value="Chemotaxis protein CheA, putative"/>
    <property type="match status" value="1"/>
</dbReference>
<keyword evidence="5 12" id="KW-0597">Phosphoprotein</keyword>
<evidence type="ECO:0000256" key="13">
    <source>
        <dbReference type="SAM" id="MobiDB-lite"/>
    </source>
</evidence>
<dbReference type="InterPro" id="IPR003594">
    <property type="entry name" value="HATPase_dom"/>
</dbReference>
<keyword evidence="6" id="KW-0808">Transferase</keyword>
<keyword evidence="10" id="KW-0902">Two-component regulatory system</keyword>
<evidence type="ECO:0000256" key="2">
    <source>
        <dbReference type="ARBA" id="ARBA00012438"/>
    </source>
</evidence>
<keyword evidence="18" id="KW-1185">Reference proteome</keyword>
<evidence type="ECO:0000256" key="11">
    <source>
        <dbReference type="ARBA" id="ARBA00035100"/>
    </source>
</evidence>
<keyword evidence="8" id="KW-0418">Kinase</keyword>
<dbReference type="SUPFAM" id="SSF55874">
    <property type="entry name" value="ATPase domain of HSP90 chaperone/DNA topoisomerase II/histidine kinase"/>
    <property type="match status" value="1"/>
</dbReference>
<dbReference type="CDD" id="cd16916">
    <property type="entry name" value="HATPase_CheA-like"/>
    <property type="match status" value="1"/>
</dbReference>